<dbReference type="AlphaFoldDB" id="A0A2R6ARV4"/>
<name>A0A2R6ARV4_9ARCH</name>
<proteinExistence type="predicted"/>
<reference evidence="1 2" key="1">
    <citation type="submission" date="2017-04" db="EMBL/GenBank/DDBJ databases">
        <title>Novel microbial lineages endemic to geothermal iron-oxide mats fill important gaps in the evolutionary history of Archaea.</title>
        <authorList>
            <person name="Jay Z.J."/>
            <person name="Beam J.P."/>
            <person name="Dlakic M."/>
            <person name="Rusch D.B."/>
            <person name="Kozubal M.A."/>
            <person name="Inskeep W.P."/>
        </authorList>
    </citation>
    <scope>NUCLEOTIDE SEQUENCE [LARGE SCALE GENOMIC DNA]</scope>
    <source>
        <strain evidence="1">OSP_B</strain>
    </source>
</reference>
<dbReference type="Proteomes" id="UP000240838">
    <property type="component" value="Unassembled WGS sequence"/>
</dbReference>
<evidence type="ECO:0000313" key="2">
    <source>
        <dbReference type="Proteomes" id="UP000240838"/>
    </source>
</evidence>
<comment type="caution">
    <text evidence="1">The sequence shown here is derived from an EMBL/GenBank/DDBJ whole genome shotgun (WGS) entry which is preliminary data.</text>
</comment>
<dbReference type="EMBL" id="NEXA01000222">
    <property type="protein sequence ID" value="PSN89070.1"/>
    <property type="molecule type" value="Genomic_DNA"/>
</dbReference>
<protein>
    <submittedName>
        <fullName evidence="1">Uncharacterized protein</fullName>
    </submittedName>
</protein>
<accession>A0A2R6ARV4</accession>
<organism evidence="1 2">
    <name type="scientific">Candidatus Marsarchaeota G1 archaeon OSP_B</name>
    <dbReference type="NCBI Taxonomy" id="1978153"/>
    <lineage>
        <taxon>Archaea</taxon>
        <taxon>Candidatus Marsarchaeota</taxon>
        <taxon>Candidatus Marsarchaeota group 1</taxon>
    </lineage>
</organism>
<evidence type="ECO:0000313" key="1">
    <source>
        <dbReference type="EMBL" id="PSN89070.1"/>
    </source>
</evidence>
<sequence>MNHRGAHNGYLYTLQGLFLRRRGSSELKVIAVLLYAFGHSEKPLDSSGFSPSLFPSVQE</sequence>
<gene>
    <name evidence="1" type="ORF">B9P99_05625</name>
</gene>